<dbReference type="InterPro" id="IPR000276">
    <property type="entry name" value="GPCR_Rhodpsn"/>
</dbReference>
<evidence type="ECO:0000256" key="8">
    <source>
        <dbReference type="ARBA" id="ARBA00023180"/>
    </source>
</evidence>
<evidence type="ECO:0000313" key="13">
    <source>
        <dbReference type="EMBL" id="KAK3083384.1"/>
    </source>
</evidence>
<dbReference type="Pfam" id="PF00001">
    <property type="entry name" value="7tm_1"/>
    <property type="match status" value="1"/>
</dbReference>
<dbReference type="PROSITE" id="PS50262">
    <property type="entry name" value="G_PROTEIN_RECEP_F1_2"/>
    <property type="match status" value="1"/>
</dbReference>
<dbReference type="GO" id="GO:0005886">
    <property type="term" value="C:plasma membrane"/>
    <property type="evidence" value="ECO:0007669"/>
    <property type="project" value="UniProtKB-SubCell"/>
</dbReference>
<keyword evidence="14" id="KW-1185">Reference proteome</keyword>
<comment type="caution">
    <text evidence="13">The sequence shown here is derived from an EMBL/GenBank/DDBJ whole genome shotgun (WGS) entry which is preliminary data.</text>
</comment>
<dbReference type="PANTHER" id="PTHR11866">
    <property type="entry name" value="G-PROTEIN COUPLED RECEPTOR FAMILY 1 MEMBER"/>
    <property type="match status" value="1"/>
</dbReference>
<evidence type="ECO:0000256" key="4">
    <source>
        <dbReference type="ARBA" id="ARBA00022989"/>
    </source>
</evidence>
<comment type="subcellular location">
    <subcellularLocation>
        <location evidence="1">Cell membrane</location>
        <topology evidence="1">Multi-pass membrane protein</topology>
    </subcellularLocation>
</comment>
<keyword evidence="9" id="KW-0807">Transducer</keyword>
<dbReference type="AlphaFoldDB" id="A0AA88XDV7"/>
<evidence type="ECO:0000256" key="9">
    <source>
        <dbReference type="ARBA" id="ARBA00023224"/>
    </source>
</evidence>
<evidence type="ECO:0000256" key="3">
    <source>
        <dbReference type="ARBA" id="ARBA00022692"/>
    </source>
</evidence>
<keyword evidence="2" id="KW-1003">Cell membrane</keyword>
<keyword evidence="7" id="KW-0675">Receptor</keyword>
<keyword evidence="11" id="KW-0732">Signal</keyword>
<dbReference type="InterPro" id="IPR008365">
    <property type="entry name" value="Prostanoid_rcpt"/>
</dbReference>
<evidence type="ECO:0000256" key="7">
    <source>
        <dbReference type="ARBA" id="ARBA00023170"/>
    </source>
</evidence>
<feature type="chain" id="PRO_5041704484" description="G-protein coupled receptors family 1 profile domain-containing protein" evidence="11">
    <location>
        <begin position="20"/>
        <end position="192"/>
    </location>
</feature>
<evidence type="ECO:0000256" key="11">
    <source>
        <dbReference type="SAM" id="SignalP"/>
    </source>
</evidence>
<keyword evidence="5" id="KW-0297">G-protein coupled receptor</keyword>
<dbReference type="SUPFAM" id="SSF81321">
    <property type="entry name" value="Family A G protein-coupled receptor-like"/>
    <property type="match status" value="1"/>
</dbReference>
<dbReference type="InterPro" id="IPR017452">
    <property type="entry name" value="GPCR_Rhodpsn_7TM"/>
</dbReference>
<evidence type="ECO:0000256" key="2">
    <source>
        <dbReference type="ARBA" id="ARBA00022475"/>
    </source>
</evidence>
<evidence type="ECO:0000256" key="1">
    <source>
        <dbReference type="ARBA" id="ARBA00004651"/>
    </source>
</evidence>
<dbReference type="GO" id="GO:0007189">
    <property type="term" value="P:adenylate cyclase-activating G protein-coupled receptor signaling pathway"/>
    <property type="evidence" value="ECO:0007669"/>
    <property type="project" value="TreeGrafter"/>
</dbReference>
<organism evidence="13 14">
    <name type="scientific">Pinctada imbricata</name>
    <name type="common">Atlantic pearl-oyster</name>
    <name type="synonym">Pinctada martensii</name>
    <dbReference type="NCBI Taxonomy" id="66713"/>
    <lineage>
        <taxon>Eukaryota</taxon>
        <taxon>Metazoa</taxon>
        <taxon>Spiralia</taxon>
        <taxon>Lophotrochozoa</taxon>
        <taxon>Mollusca</taxon>
        <taxon>Bivalvia</taxon>
        <taxon>Autobranchia</taxon>
        <taxon>Pteriomorphia</taxon>
        <taxon>Pterioida</taxon>
        <taxon>Pterioidea</taxon>
        <taxon>Pteriidae</taxon>
        <taxon>Pinctada</taxon>
    </lineage>
</organism>
<name>A0AA88XDV7_PINIB</name>
<dbReference type="GO" id="GO:0004930">
    <property type="term" value="F:G protein-coupled receptor activity"/>
    <property type="evidence" value="ECO:0007669"/>
    <property type="project" value="UniProtKB-KW"/>
</dbReference>
<keyword evidence="3 10" id="KW-0812">Transmembrane</keyword>
<feature type="signal peptide" evidence="11">
    <location>
        <begin position="1"/>
        <end position="19"/>
    </location>
</feature>
<dbReference type="Gene3D" id="1.20.1070.10">
    <property type="entry name" value="Rhodopsin 7-helix transmembrane proteins"/>
    <property type="match status" value="1"/>
</dbReference>
<dbReference type="EMBL" id="VSWD01000014">
    <property type="protein sequence ID" value="KAK3083384.1"/>
    <property type="molecule type" value="Genomic_DNA"/>
</dbReference>
<keyword evidence="4 10" id="KW-1133">Transmembrane helix</keyword>
<evidence type="ECO:0000313" key="14">
    <source>
        <dbReference type="Proteomes" id="UP001186944"/>
    </source>
</evidence>
<feature type="transmembrane region" description="Helical" evidence="10">
    <location>
        <begin position="98"/>
        <end position="120"/>
    </location>
</feature>
<dbReference type="Proteomes" id="UP001186944">
    <property type="component" value="Unassembled WGS sequence"/>
</dbReference>
<evidence type="ECO:0000256" key="10">
    <source>
        <dbReference type="SAM" id="Phobius"/>
    </source>
</evidence>
<evidence type="ECO:0000256" key="5">
    <source>
        <dbReference type="ARBA" id="ARBA00023040"/>
    </source>
</evidence>
<evidence type="ECO:0000259" key="12">
    <source>
        <dbReference type="PROSITE" id="PS50262"/>
    </source>
</evidence>
<proteinExistence type="predicted"/>
<dbReference type="GO" id="GO:0007204">
    <property type="term" value="P:positive regulation of cytosolic calcium ion concentration"/>
    <property type="evidence" value="ECO:0007669"/>
    <property type="project" value="TreeGrafter"/>
</dbReference>
<sequence length="192" mass="21325">MSTWIFSSVLASMPLYGLGHNDTFYPGTWCFVDFSCGEHDTDAKRLVRISTFIYCFVGLCVYALTAYLSISTICASFVRRGRMGILLQKGQVSGGSEFSIAFFLTAVFLLFSALWAPIMVDILIHSINGDEGEQTPTDLLLLRLCIGNAIADPWIYILSQNKLHQKVKSLLIKQPTTATTTCGEDQEFTQLL</sequence>
<feature type="domain" description="G-protein coupled receptors family 1 profile" evidence="12">
    <location>
        <begin position="1"/>
        <end position="156"/>
    </location>
</feature>
<protein>
    <recommendedName>
        <fullName evidence="12">G-protein coupled receptors family 1 profile domain-containing protein</fullName>
    </recommendedName>
</protein>
<keyword evidence="6 10" id="KW-0472">Membrane</keyword>
<accession>A0AA88XDV7</accession>
<keyword evidence="8" id="KW-0325">Glycoprotein</keyword>
<reference evidence="13" key="1">
    <citation type="submission" date="2019-08" db="EMBL/GenBank/DDBJ databases">
        <title>The improved chromosome-level genome for the pearl oyster Pinctada fucata martensii using PacBio sequencing and Hi-C.</title>
        <authorList>
            <person name="Zheng Z."/>
        </authorList>
    </citation>
    <scope>NUCLEOTIDE SEQUENCE</scope>
    <source>
        <strain evidence="13">ZZ-2019</strain>
        <tissue evidence="13">Adductor muscle</tissue>
    </source>
</reference>
<dbReference type="PANTHER" id="PTHR11866:SF16">
    <property type="entry name" value="PROSTAGLANDIN E2 RECEPTOR EP4 SUBTYPE-LIKE PROTEIN"/>
    <property type="match status" value="1"/>
</dbReference>
<feature type="transmembrane region" description="Helical" evidence="10">
    <location>
        <begin position="51"/>
        <end position="78"/>
    </location>
</feature>
<gene>
    <name evidence="13" type="ORF">FSP39_021202</name>
</gene>
<evidence type="ECO:0000256" key="6">
    <source>
        <dbReference type="ARBA" id="ARBA00023136"/>
    </source>
</evidence>